<evidence type="ECO:0000313" key="1">
    <source>
        <dbReference type="EMBL" id="KAK3748408.1"/>
    </source>
</evidence>
<comment type="caution">
    <text evidence="1">The sequence shown here is derived from an EMBL/GenBank/DDBJ whole genome shotgun (WGS) entry which is preliminary data.</text>
</comment>
<gene>
    <name evidence="1" type="ORF">RRG08_012402</name>
</gene>
<dbReference type="EMBL" id="JAWDGP010006023">
    <property type="protein sequence ID" value="KAK3748408.1"/>
    <property type="molecule type" value="Genomic_DNA"/>
</dbReference>
<dbReference type="Proteomes" id="UP001283361">
    <property type="component" value="Unassembled WGS sequence"/>
</dbReference>
<accession>A0AAE0YKI9</accession>
<organism evidence="1 2">
    <name type="scientific">Elysia crispata</name>
    <name type="common">lettuce slug</name>
    <dbReference type="NCBI Taxonomy" id="231223"/>
    <lineage>
        <taxon>Eukaryota</taxon>
        <taxon>Metazoa</taxon>
        <taxon>Spiralia</taxon>
        <taxon>Lophotrochozoa</taxon>
        <taxon>Mollusca</taxon>
        <taxon>Gastropoda</taxon>
        <taxon>Heterobranchia</taxon>
        <taxon>Euthyneura</taxon>
        <taxon>Panpulmonata</taxon>
        <taxon>Sacoglossa</taxon>
        <taxon>Placobranchoidea</taxon>
        <taxon>Plakobranchidae</taxon>
        <taxon>Elysia</taxon>
    </lineage>
</organism>
<reference evidence="1" key="1">
    <citation type="journal article" date="2023" name="G3 (Bethesda)">
        <title>A reference genome for the long-term kleptoplast-retaining sea slug Elysia crispata morphotype clarki.</title>
        <authorList>
            <person name="Eastman K.E."/>
            <person name="Pendleton A.L."/>
            <person name="Shaikh M.A."/>
            <person name="Suttiyut T."/>
            <person name="Ogas R."/>
            <person name="Tomko P."/>
            <person name="Gavelis G."/>
            <person name="Widhalm J.R."/>
            <person name="Wisecaver J.H."/>
        </authorList>
    </citation>
    <scope>NUCLEOTIDE SEQUENCE</scope>
    <source>
        <strain evidence="1">ECLA1</strain>
    </source>
</reference>
<name>A0AAE0YKI9_9GAST</name>
<proteinExistence type="predicted"/>
<sequence length="86" mass="9940">MHVTSFAKAVTKIQFERQPHNYSAHLGRMYITLQGLFNNLLLSRARTNLKSFLAELGLKHFSHPQPSLMHARHVMKVGQHEKIHVI</sequence>
<protein>
    <submittedName>
        <fullName evidence="1">Uncharacterized protein</fullName>
    </submittedName>
</protein>
<evidence type="ECO:0000313" key="2">
    <source>
        <dbReference type="Proteomes" id="UP001283361"/>
    </source>
</evidence>
<keyword evidence="2" id="KW-1185">Reference proteome</keyword>
<dbReference type="AlphaFoldDB" id="A0AAE0YKI9"/>